<comment type="caution">
    <text evidence="1">The sequence shown here is derived from an EMBL/GenBank/DDBJ whole genome shotgun (WGS) entry which is preliminary data.</text>
</comment>
<name>A0AA38FP67_TAXCH</name>
<proteinExistence type="predicted"/>
<dbReference type="EMBL" id="JAHRHJ020000007">
    <property type="protein sequence ID" value="KAH9307526.1"/>
    <property type="molecule type" value="Genomic_DNA"/>
</dbReference>
<dbReference type="OMA" id="RADRSQW"/>
<dbReference type="AlphaFoldDB" id="A0AA38FP67"/>
<dbReference type="PANTHER" id="PTHR48167:SF2">
    <property type="entry name" value="EXPRESSED PROTEIN"/>
    <property type="match status" value="1"/>
</dbReference>
<sequence length="214" mass="24174">SLTRFIPWNDASQLKKTHQNAIPWTVYRSFAVEATDPQTQGLAPRQARPPGSIYAKLTGTGRHTLKMDIVHYFDGCGLTLEDIRVAYNRTYSPTGMILQFPSRPVYATALRTLAAKGRQYRLQEVDYFLWSSTPSFDGKVLLLSGIPRNALLDDVERLLSGCNIDSSSLRFFMRQELEESVRGALVNCPTAKDAMNIQRLKNRSFCLNNPISLR</sequence>
<evidence type="ECO:0000313" key="2">
    <source>
        <dbReference type="Proteomes" id="UP000824469"/>
    </source>
</evidence>
<dbReference type="Proteomes" id="UP000824469">
    <property type="component" value="Unassembled WGS sequence"/>
</dbReference>
<feature type="non-terminal residue" evidence="1">
    <location>
        <position position="1"/>
    </location>
</feature>
<protein>
    <submittedName>
        <fullName evidence="1">Uncharacterized protein</fullName>
    </submittedName>
</protein>
<reference evidence="1 2" key="1">
    <citation type="journal article" date="2021" name="Nat. Plants">
        <title>The Taxus genome provides insights into paclitaxel biosynthesis.</title>
        <authorList>
            <person name="Xiong X."/>
            <person name="Gou J."/>
            <person name="Liao Q."/>
            <person name="Li Y."/>
            <person name="Zhou Q."/>
            <person name="Bi G."/>
            <person name="Li C."/>
            <person name="Du R."/>
            <person name="Wang X."/>
            <person name="Sun T."/>
            <person name="Guo L."/>
            <person name="Liang H."/>
            <person name="Lu P."/>
            <person name="Wu Y."/>
            <person name="Zhang Z."/>
            <person name="Ro D.K."/>
            <person name="Shang Y."/>
            <person name="Huang S."/>
            <person name="Yan J."/>
        </authorList>
    </citation>
    <scope>NUCLEOTIDE SEQUENCE [LARGE SCALE GENOMIC DNA]</scope>
    <source>
        <strain evidence="1">Ta-2019</strain>
    </source>
</reference>
<dbReference type="PANTHER" id="PTHR48167">
    <property type="entry name" value="EXPRESSED PROTEIN"/>
    <property type="match status" value="1"/>
</dbReference>
<organism evidence="1 2">
    <name type="scientific">Taxus chinensis</name>
    <name type="common">Chinese yew</name>
    <name type="synonym">Taxus wallichiana var. chinensis</name>
    <dbReference type="NCBI Taxonomy" id="29808"/>
    <lineage>
        <taxon>Eukaryota</taxon>
        <taxon>Viridiplantae</taxon>
        <taxon>Streptophyta</taxon>
        <taxon>Embryophyta</taxon>
        <taxon>Tracheophyta</taxon>
        <taxon>Spermatophyta</taxon>
        <taxon>Pinopsida</taxon>
        <taxon>Pinidae</taxon>
        <taxon>Conifers II</taxon>
        <taxon>Cupressales</taxon>
        <taxon>Taxaceae</taxon>
        <taxon>Taxus</taxon>
    </lineage>
</organism>
<gene>
    <name evidence="1" type="ORF">KI387_035437</name>
</gene>
<accession>A0AA38FP67</accession>
<evidence type="ECO:0000313" key="1">
    <source>
        <dbReference type="EMBL" id="KAH9307526.1"/>
    </source>
</evidence>
<keyword evidence="2" id="KW-1185">Reference proteome</keyword>
<feature type="non-terminal residue" evidence="1">
    <location>
        <position position="214"/>
    </location>
</feature>